<name>A0A9W4UFP0_9PLEO</name>
<comment type="caution">
    <text evidence="2">The sequence shown here is derived from an EMBL/GenBank/DDBJ whole genome shotgun (WGS) entry which is preliminary data.</text>
</comment>
<keyword evidence="3" id="KW-1185">Reference proteome</keyword>
<dbReference type="OrthoDB" id="5151921at2759"/>
<dbReference type="EMBL" id="CAOQHR010000005">
    <property type="protein sequence ID" value="CAI6335140.1"/>
    <property type="molecule type" value="Genomic_DNA"/>
</dbReference>
<feature type="compositionally biased region" description="Polar residues" evidence="1">
    <location>
        <begin position="108"/>
        <end position="123"/>
    </location>
</feature>
<feature type="compositionally biased region" description="Pro residues" evidence="1">
    <location>
        <begin position="202"/>
        <end position="215"/>
    </location>
</feature>
<organism evidence="2 3">
    <name type="scientific">Periconia digitata</name>
    <dbReference type="NCBI Taxonomy" id="1303443"/>
    <lineage>
        <taxon>Eukaryota</taxon>
        <taxon>Fungi</taxon>
        <taxon>Dikarya</taxon>
        <taxon>Ascomycota</taxon>
        <taxon>Pezizomycotina</taxon>
        <taxon>Dothideomycetes</taxon>
        <taxon>Pleosporomycetidae</taxon>
        <taxon>Pleosporales</taxon>
        <taxon>Massarineae</taxon>
        <taxon>Periconiaceae</taxon>
        <taxon>Periconia</taxon>
    </lineage>
</organism>
<dbReference type="AlphaFoldDB" id="A0A9W4UFP0"/>
<feature type="region of interest" description="Disordered" evidence="1">
    <location>
        <begin position="1"/>
        <end position="56"/>
    </location>
</feature>
<reference evidence="2" key="1">
    <citation type="submission" date="2023-01" db="EMBL/GenBank/DDBJ databases">
        <authorList>
            <person name="Van Ghelder C."/>
            <person name="Rancurel C."/>
        </authorList>
    </citation>
    <scope>NUCLEOTIDE SEQUENCE</scope>
    <source>
        <strain evidence="2">CNCM I-4278</strain>
    </source>
</reference>
<evidence type="ECO:0000313" key="2">
    <source>
        <dbReference type="EMBL" id="CAI6335140.1"/>
    </source>
</evidence>
<feature type="compositionally biased region" description="Polar residues" evidence="1">
    <location>
        <begin position="88"/>
        <end position="98"/>
    </location>
</feature>
<dbReference type="Proteomes" id="UP001152607">
    <property type="component" value="Unassembled WGS sequence"/>
</dbReference>
<accession>A0A9W4UFP0</accession>
<feature type="region of interest" description="Disordered" evidence="1">
    <location>
        <begin position="82"/>
        <end position="220"/>
    </location>
</feature>
<gene>
    <name evidence="2" type="ORF">PDIGIT_LOCUS8217</name>
</gene>
<sequence length="287" mass="31803">MSKPNTLRISAPFDPRHVSGAGIPGAAMPLREIEPATTQLEPDETPSHTFVATGNIEVPRRSNSIAESFSRPSLRLKTSISLLRGHSRSNSACPASAQSKKKEGDSPMDNTDTSPYQRTTPVQSLRKKPSSSRLWRKVQYDEPPAPALPPKPQKLTHHESRPSNVESNHRHPSAHVTSYGSAAPPPTTNPYKYRSQSLPGYAPIPPPKPEPPVPVRPKRADSGTAIEFDSIPPAERPLGFQEIQAVSSRAERMVLYKNTREYWATADHGLDDWVEQTRRPKQMPSFF</sequence>
<evidence type="ECO:0000313" key="3">
    <source>
        <dbReference type="Proteomes" id="UP001152607"/>
    </source>
</evidence>
<evidence type="ECO:0000256" key="1">
    <source>
        <dbReference type="SAM" id="MobiDB-lite"/>
    </source>
</evidence>
<proteinExistence type="predicted"/>
<feature type="compositionally biased region" description="Basic residues" evidence="1">
    <location>
        <begin position="125"/>
        <end position="136"/>
    </location>
</feature>
<feature type="compositionally biased region" description="Pro residues" evidence="1">
    <location>
        <begin position="143"/>
        <end position="152"/>
    </location>
</feature>
<protein>
    <submittedName>
        <fullName evidence="2">Uncharacterized protein</fullName>
    </submittedName>
</protein>